<dbReference type="EMBL" id="RIBY02001778">
    <property type="protein sequence ID" value="KAH9828195.1"/>
    <property type="molecule type" value="Genomic_DNA"/>
</dbReference>
<dbReference type="InterPro" id="IPR036291">
    <property type="entry name" value="NAD(P)-bd_dom_sf"/>
</dbReference>
<protein>
    <submittedName>
        <fullName evidence="3">Zinc-type alcohol dehydrogenase-like protein</fullName>
    </submittedName>
</protein>
<dbReference type="Pfam" id="PF13602">
    <property type="entry name" value="ADH_zinc_N_2"/>
    <property type="match status" value="1"/>
</dbReference>
<feature type="domain" description="Enoyl reductase (ER)" evidence="2">
    <location>
        <begin position="20"/>
        <end position="335"/>
    </location>
</feature>
<evidence type="ECO:0000256" key="1">
    <source>
        <dbReference type="SAM" id="Phobius"/>
    </source>
</evidence>
<dbReference type="SUPFAM" id="SSF51735">
    <property type="entry name" value="NAD(P)-binding Rossmann-fold domains"/>
    <property type="match status" value="1"/>
</dbReference>
<dbReference type="CDD" id="cd08267">
    <property type="entry name" value="MDR1"/>
    <property type="match status" value="1"/>
</dbReference>
<reference evidence="3 4" key="2">
    <citation type="journal article" date="2021" name="Curr. Genet.">
        <title>Genetic response to nitrogen starvation in the aggressive Eucalyptus foliar pathogen Teratosphaeria destructans.</title>
        <authorList>
            <person name="Havenga M."/>
            <person name="Wingfield B.D."/>
            <person name="Wingfield M.J."/>
            <person name="Dreyer L.L."/>
            <person name="Roets F."/>
            <person name="Aylward J."/>
        </authorList>
    </citation>
    <scope>NUCLEOTIDE SEQUENCE [LARGE SCALE GENOMIC DNA]</scope>
    <source>
        <strain evidence="3">CMW44962</strain>
    </source>
</reference>
<gene>
    <name evidence="3" type="ORF">Tdes44962_MAKER02558</name>
</gene>
<dbReference type="InterPro" id="IPR052733">
    <property type="entry name" value="Chloroplast_QOR"/>
</dbReference>
<name>A0A9W7STE5_9PEZI</name>
<dbReference type="AlphaFoldDB" id="A0A9W7STE5"/>
<keyword evidence="1" id="KW-1133">Transmembrane helix</keyword>
<dbReference type="InterPro" id="IPR011032">
    <property type="entry name" value="GroES-like_sf"/>
</dbReference>
<dbReference type="Gene3D" id="3.40.50.720">
    <property type="entry name" value="NAD(P)-binding Rossmann-like Domain"/>
    <property type="match status" value="1"/>
</dbReference>
<dbReference type="Proteomes" id="UP001138500">
    <property type="component" value="Unassembled WGS sequence"/>
</dbReference>
<evidence type="ECO:0000259" key="2">
    <source>
        <dbReference type="SMART" id="SM00829"/>
    </source>
</evidence>
<keyword evidence="4" id="KW-1185">Reference proteome</keyword>
<dbReference type="Gene3D" id="3.90.180.10">
    <property type="entry name" value="Medium-chain alcohol dehydrogenases, catalytic domain"/>
    <property type="match status" value="1"/>
</dbReference>
<evidence type="ECO:0000313" key="4">
    <source>
        <dbReference type="Proteomes" id="UP001138500"/>
    </source>
</evidence>
<accession>A0A9W7STE5</accession>
<dbReference type="GO" id="GO:0016491">
    <property type="term" value="F:oxidoreductase activity"/>
    <property type="evidence" value="ECO:0007669"/>
    <property type="project" value="InterPro"/>
</dbReference>
<reference evidence="3 4" key="1">
    <citation type="journal article" date="2018" name="IMA Fungus">
        <title>IMA Genome-F 10: Nine draft genome sequences of Claviceps purpurea s.lat., including C. arundinis, C. humidiphila, and C. cf. spartinae, pseudomolecules for the pitch canker pathogen Fusarium circinatum, draft genome of Davidsoniella eucalypti, Grosmannia galeiformis, Quambalaria eucalypti, and Teratosphaeria destructans.</title>
        <authorList>
            <person name="Wingfield B.D."/>
            <person name="Liu M."/>
            <person name="Nguyen H.D."/>
            <person name="Lane F.A."/>
            <person name="Morgan S.W."/>
            <person name="De Vos L."/>
            <person name="Wilken P.M."/>
            <person name="Duong T.A."/>
            <person name="Aylward J."/>
            <person name="Coetzee M.P."/>
            <person name="Dadej K."/>
            <person name="De Beer Z.W."/>
            <person name="Findlay W."/>
            <person name="Havenga M."/>
            <person name="Kolarik M."/>
            <person name="Menzies J.G."/>
            <person name="Naidoo K."/>
            <person name="Pochopski O."/>
            <person name="Shoukouhi P."/>
            <person name="Santana Q.C."/>
            <person name="Seifert K.A."/>
            <person name="Soal N."/>
            <person name="Steenkamp E.T."/>
            <person name="Tatham C.T."/>
            <person name="van der Nest M.A."/>
            <person name="Wingfield M.J."/>
        </authorList>
    </citation>
    <scope>NUCLEOTIDE SEQUENCE [LARGE SCALE GENOMIC DNA]</scope>
    <source>
        <strain evidence="3">CMW44962</strain>
    </source>
</reference>
<keyword evidence="1" id="KW-0472">Membrane</keyword>
<organism evidence="3 4">
    <name type="scientific">Teratosphaeria destructans</name>
    <dbReference type="NCBI Taxonomy" id="418781"/>
    <lineage>
        <taxon>Eukaryota</taxon>
        <taxon>Fungi</taxon>
        <taxon>Dikarya</taxon>
        <taxon>Ascomycota</taxon>
        <taxon>Pezizomycotina</taxon>
        <taxon>Dothideomycetes</taxon>
        <taxon>Dothideomycetidae</taxon>
        <taxon>Mycosphaerellales</taxon>
        <taxon>Teratosphaeriaceae</taxon>
        <taxon>Teratosphaeria</taxon>
    </lineage>
</organism>
<proteinExistence type="predicted"/>
<dbReference type="OrthoDB" id="201656at2759"/>
<keyword evidence="1" id="KW-0812">Transmembrane</keyword>
<dbReference type="InterPro" id="IPR020843">
    <property type="entry name" value="ER"/>
</dbReference>
<dbReference type="SMART" id="SM00829">
    <property type="entry name" value="PKS_ER"/>
    <property type="match status" value="1"/>
</dbReference>
<dbReference type="Pfam" id="PF08240">
    <property type="entry name" value="ADH_N"/>
    <property type="match status" value="1"/>
</dbReference>
<dbReference type="PANTHER" id="PTHR44013">
    <property type="entry name" value="ZINC-TYPE ALCOHOL DEHYDROGENASE-LIKE PROTEIN C16A3.02C"/>
    <property type="match status" value="1"/>
</dbReference>
<sequence length="343" mass="36311">MAHSAIPNTIQAWQYTAHSGPLEHRLHLNTVAPPNPTPDQHLVQICYAAVNPVDYKVAEVPLYGRFATNPKPATPGIDYSGILLRPAAGSPLKPGQRVLGAAGTSPFAGGAFREIAIAKDNGTVALPDGVSLEDGATVGVAGLTAYQSIVPHVKPGSRLLILGGSGGTGIFGIQIAKIVGCEVTVTCSTANIALCEGLGADEVIDYRTRDVLTALGEKGQHFDHVVDNVGGDLNVFFQAHRYTKPGAGYVYVAGTPSIGFVLGMLRVALPRWLGGPQRKFIGIFCEARIDEAEQIAQWMKEGKIRAVIDSRFEFGDVPKAIERSKTGRARGKIVIKVAGDVDQ</sequence>
<dbReference type="PANTHER" id="PTHR44013:SF1">
    <property type="entry name" value="ZINC-TYPE ALCOHOL DEHYDROGENASE-LIKE PROTEIN C16A3.02C"/>
    <property type="match status" value="1"/>
</dbReference>
<dbReference type="InterPro" id="IPR013154">
    <property type="entry name" value="ADH-like_N"/>
</dbReference>
<comment type="caution">
    <text evidence="3">The sequence shown here is derived from an EMBL/GenBank/DDBJ whole genome shotgun (WGS) entry which is preliminary data.</text>
</comment>
<evidence type="ECO:0000313" key="3">
    <source>
        <dbReference type="EMBL" id="KAH9828195.1"/>
    </source>
</evidence>
<feature type="transmembrane region" description="Helical" evidence="1">
    <location>
        <begin position="248"/>
        <end position="269"/>
    </location>
</feature>
<dbReference type="SUPFAM" id="SSF50129">
    <property type="entry name" value="GroES-like"/>
    <property type="match status" value="1"/>
</dbReference>